<dbReference type="STRING" id="1051890.A0A3N4L4U8"/>
<evidence type="ECO:0000259" key="1">
    <source>
        <dbReference type="Pfam" id="PF00961"/>
    </source>
</evidence>
<sequence>MLRVAEVFILKRKEIQNWALELVKCKEHLTPEGLQKIWAIKASLNNGLSGELKASFPDTIGVTRPEVVYQEIKDPHWLAGFTSGDGCFRICVFKDNTKTGFTVSLKFKITQHSRDIQLIKTLCLYLGCGRFYLDSKRESSEFIVTRFSDISDKVIPFFDKYGIQGVKALDYADFKKVGEMMKVKVQLTEAGLEEILKIKEGKKNNIRRIALGPAPTANLDYNKGDSNPQFGKAGAKGAALNYKHSPEQKALWSLTRSTPIFVYDAITLTFNYIIYGYERLAGLLGVHVNTARRLAKSSSVYAEKYILTLENVSRERLEAIKANAKRKSTAKRVVHVYNKQKSVLLKTFSSVNEFMKFSKLSGSVTKQLCESESLWLDEYFISYDLIPGADNSLASVGEFRPKLRERTTSIPVYTYSADGTTFIKRYSSLRECVKDLEGNRNFNTKTLMLRIEHKELYHGLRVSYAPLFEHSI</sequence>
<dbReference type="EMBL" id="ML121882">
    <property type="protein sequence ID" value="RPB17907.1"/>
    <property type="molecule type" value="Genomic_DNA"/>
</dbReference>
<gene>
    <name evidence="2" type="ORF">L211DRAFT_871961</name>
</gene>
<accession>A0A3N4L4U8</accession>
<dbReference type="InterPro" id="IPR004860">
    <property type="entry name" value="LAGLIDADG_dom"/>
</dbReference>
<proteinExistence type="predicted"/>
<feature type="domain" description="Homing endonuclease LAGLIDADG" evidence="1">
    <location>
        <begin position="78"/>
        <end position="177"/>
    </location>
</feature>
<name>A0A3N4L4U8_9PEZI</name>
<dbReference type="SMART" id="SM00497">
    <property type="entry name" value="IENR1"/>
    <property type="match status" value="3"/>
</dbReference>
<dbReference type="FunFam" id="3.10.28.10:FF:000010">
    <property type="entry name" value="LAGLIDADG homing endonuclease I-LtrII"/>
    <property type="match status" value="1"/>
</dbReference>
<dbReference type="AlphaFoldDB" id="A0A3N4L4U8"/>
<dbReference type="InterPro" id="IPR027434">
    <property type="entry name" value="Homing_endonucl"/>
</dbReference>
<dbReference type="InterPro" id="IPR051289">
    <property type="entry name" value="LAGLIDADG_Endonuclease"/>
</dbReference>
<dbReference type="Pfam" id="PF00961">
    <property type="entry name" value="LAGLIDADG_1"/>
    <property type="match status" value="1"/>
</dbReference>
<dbReference type="Proteomes" id="UP000267821">
    <property type="component" value="Unassembled WGS sequence"/>
</dbReference>
<dbReference type="PANTHER" id="PTHR36181">
    <property type="entry name" value="INTRON-ENCODED ENDONUCLEASE AI3-RELATED"/>
    <property type="match status" value="1"/>
</dbReference>
<keyword evidence="3" id="KW-1185">Reference proteome</keyword>
<dbReference type="SUPFAM" id="SSF55608">
    <property type="entry name" value="Homing endonucleases"/>
    <property type="match status" value="1"/>
</dbReference>
<evidence type="ECO:0000313" key="2">
    <source>
        <dbReference type="EMBL" id="RPB17907.1"/>
    </source>
</evidence>
<dbReference type="InterPro" id="IPR003647">
    <property type="entry name" value="Intron_nuc_1_rpt"/>
</dbReference>
<protein>
    <recommendedName>
        <fullName evidence="1">Homing endonuclease LAGLIDADG domain-containing protein</fullName>
    </recommendedName>
</protein>
<organism evidence="2 3">
    <name type="scientific">Terfezia boudieri ATCC MYA-4762</name>
    <dbReference type="NCBI Taxonomy" id="1051890"/>
    <lineage>
        <taxon>Eukaryota</taxon>
        <taxon>Fungi</taxon>
        <taxon>Dikarya</taxon>
        <taxon>Ascomycota</taxon>
        <taxon>Pezizomycotina</taxon>
        <taxon>Pezizomycetes</taxon>
        <taxon>Pezizales</taxon>
        <taxon>Pezizaceae</taxon>
        <taxon>Terfezia</taxon>
    </lineage>
</organism>
<dbReference type="GO" id="GO:0005739">
    <property type="term" value="C:mitochondrion"/>
    <property type="evidence" value="ECO:0007669"/>
    <property type="project" value="UniProtKB-ARBA"/>
</dbReference>
<dbReference type="Gene3D" id="3.10.28.10">
    <property type="entry name" value="Homing endonucleases"/>
    <property type="match status" value="2"/>
</dbReference>
<reference evidence="2 3" key="1">
    <citation type="journal article" date="2018" name="Nat. Ecol. Evol.">
        <title>Pezizomycetes genomes reveal the molecular basis of ectomycorrhizal truffle lifestyle.</title>
        <authorList>
            <person name="Murat C."/>
            <person name="Payen T."/>
            <person name="Noel B."/>
            <person name="Kuo A."/>
            <person name="Morin E."/>
            <person name="Chen J."/>
            <person name="Kohler A."/>
            <person name="Krizsan K."/>
            <person name="Balestrini R."/>
            <person name="Da Silva C."/>
            <person name="Montanini B."/>
            <person name="Hainaut M."/>
            <person name="Levati E."/>
            <person name="Barry K.W."/>
            <person name="Belfiori B."/>
            <person name="Cichocki N."/>
            <person name="Clum A."/>
            <person name="Dockter R.B."/>
            <person name="Fauchery L."/>
            <person name="Guy J."/>
            <person name="Iotti M."/>
            <person name="Le Tacon F."/>
            <person name="Lindquist E.A."/>
            <person name="Lipzen A."/>
            <person name="Malagnac F."/>
            <person name="Mello A."/>
            <person name="Molinier V."/>
            <person name="Miyauchi S."/>
            <person name="Poulain J."/>
            <person name="Riccioni C."/>
            <person name="Rubini A."/>
            <person name="Sitrit Y."/>
            <person name="Splivallo R."/>
            <person name="Traeger S."/>
            <person name="Wang M."/>
            <person name="Zifcakova L."/>
            <person name="Wipf D."/>
            <person name="Zambonelli A."/>
            <person name="Paolocci F."/>
            <person name="Nowrousian M."/>
            <person name="Ottonello S."/>
            <person name="Baldrian P."/>
            <person name="Spatafora J.W."/>
            <person name="Henrissat B."/>
            <person name="Nagy L.G."/>
            <person name="Aury J.M."/>
            <person name="Wincker P."/>
            <person name="Grigoriev I.V."/>
            <person name="Bonfante P."/>
            <person name="Martin F.M."/>
        </authorList>
    </citation>
    <scope>NUCLEOTIDE SEQUENCE [LARGE SCALE GENOMIC DNA]</scope>
    <source>
        <strain evidence="2 3">ATCC MYA-4762</strain>
    </source>
</reference>
<evidence type="ECO:0000313" key="3">
    <source>
        <dbReference type="Proteomes" id="UP000267821"/>
    </source>
</evidence>
<dbReference type="GO" id="GO:0004519">
    <property type="term" value="F:endonuclease activity"/>
    <property type="evidence" value="ECO:0007669"/>
    <property type="project" value="InterPro"/>
</dbReference>
<dbReference type="InParanoid" id="A0A3N4L4U8"/>
<dbReference type="PANTHER" id="PTHR36181:SF4">
    <property type="entry name" value="LAGLIDADG ENDONUCLEASE"/>
    <property type="match status" value="1"/>
</dbReference>